<evidence type="ECO:0000313" key="2">
    <source>
        <dbReference type="Proteomes" id="UP000466517"/>
    </source>
</evidence>
<gene>
    <name evidence="1" type="ORF">MMAD_35160</name>
</gene>
<dbReference type="EMBL" id="AP022610">
    <property type="protein sequence ID" value="BBZ29221.1"/>
    <property type="molecule type" value="Genomic_DNA"/>
</dbReference>
<proteinExistence type="predicted"/>
<sequence>MTRALGLICILGVLALTGCSRDGDAMESSATAAAASAAATSEAPPQTGTSNGVAYGVTPTSVDGFSPDGLGTWKAMRGQLEGGDPAVAKAFNDASAAVVRGQLAHAVAEAKNGTPWSFESSGQVTFRRLVVAQVITSAYYVGSQSETEAGTVVIDSRTARPVTLTDLFANEPAGLRMLSEQTKVLVARENGMTGVMADEPGNAPRRENFANWIPTTDGMELHFPPHQLRMGVPLTITVPWAQLTPLLSPRMADIARA</sequence>
<name>A0A7I7XJ50_9MYCO</name>
<dbReference type="InterPro" id="IPR037126">
    <property type="entry name" value="PdaC/RsiV-like_sf"/>
</dbReference>
<organism evidence="1 2">
    <name type="scientific">Mycolicibacterium madagascariense</name>
    <dbReference type="NCBI Taxonomy" id="212765"/>
    <lineage>
        <taxon>Bacteria</taxon>
        <taxon>Bacillati</taxon>
        <taxon>Actinomycetota</taxon>
        <taxon>Actinomycetes</taxon>
        <taxon>Mycobacteriales</taxon>
        <taxon>Mycobacteriaceae</taxon>
        <taxon>Mycolicibacterium</taxon>
    </lineage>
</organism>
<dbReference type="RefSeq" id="WP_179969707.1">
    <property type="nucleotide sequence ID" value="NZ_AP022610.1"/>
</dbReference>
<reference evidence="1 2" key="1">
    <citation type="journal article" date="2019" name="Emerg. Microbes Infect.">
        <title>Comprehensive subspecies identification of 175 nontuberculous mycobacteria species based on 7547 genomic profiles.</title>
        <authorList>
            <person name="Matsumoto Y."/>
            <person name="Kinjo T."/>
            <person name="Motooka D."/>
            <person name="Nabeya D."/>
            <person name="Jung N."/>
            <person name="Uechi K."/>
            <person name="Horii T."/>
            <person name="Iida T."/>
            <person name="Fujita J."/>
            <person name="Nakamura S."/>
        </authorList>
    </citation>
    <scope>NUCLEOTIDE SEQUENCE [LARGE SCALE GENOMIC DNA]</scope>
    <source>
        <strain evidence="1 2">JCM 13574</strain>
    </source>
</reference>
<evidence type="ECO:0008006" key="3">
    <source>
        <dbReference type="Google" id="ProtNLM"/>
    </source>
</evidence>
<dbReference type="Gene3D" id="3.90.640.20">
    <property type="entry name" value="Heat-shock cognate protein, ATPase"/>
    <property type="match status" value="1"/>
</dbReference>
<dbReference type="Proteomes" id="UP000466517">
    <property type="component" value="Chromosome"/>
</dbReference>
<protein>
    <recommendedName>
        <fullName evidence="3">DUF3298 domain-containing protein</fullName>
    </recommendedName>
</protein>
<keyword evidence="2" id="KW-1185">Reference proteome</keyword>
<accession>A0A7I7XJ50</accession>
<dbReference type="KEGG" id="mmag:MMAD_35160"/>
<dbReference type="PROSITE" id="PS51257">
    <property type="entry name" value="PROKAR_LIPOPROTEIN"/>
    <property type="match status" value="1"/>
</dbReference>
<dbReference type="AlphaFoldDB" id="A0A7I7XJ50"/>
<evidence type="ECO:0000313" key="1">
    <source>
        <dbReference type="EMBL" id="BBZ29221.1"/>
    </source>
</evidence>